<feature type="transmembrane region" description="Helical" evidence="1">
    <location>
        <begin position="107"/>
        <end position="130"/>
    </location>
</feature>
<reference evidence="3 4" key="1">
    <citation type="submission" date="2018-10" db="EMBL/GenBank/DDBJ databases">
        <title>Isolation of pseudouridimycin from Streptomyces albus DSM 40763.</title>
        <authorList>
            <person name="Rosenqvist P."/>
            <person name="Metsae-Ketelae M."/>
            <person name="Virta P."/>
        </authorList>
    </citation>
    <scope>NUCLEOTIDE SEQUENCE [LARGE SCALE GENOMIC DNA]</scope>
    <source>
        <strain evidence="3 4">DSM 40763</strain>
    </source>
</reference>
<dbReference type="Proteomes" id="UP000298111">
    <property type="component" value="Unassembled WGS sequence"/>
</dbReference>
<feature type="chain" id="PRO_5038423487" evidence="2">
    <location>
        <begin position="20"/>
        <end position="131"/>
    </location>
</feature>
<evidence type="ECO:0000256" key="2">
    <source>
        <dbReference type="SAM" id="SignalP"/>
    </source>
</evidence>
<dbReference type="EMBL" id="RCIY01000002">
    <property type="protein sequence ID" value="TGG89899.1"/>
    <property type="molecule type" value="Genomic_DNA"/>
</dbReference>
<dbReference type="Pfam" id="PF10825">
    <property type="entry name" value="DUF2752"/>
    <property type="match status" value="1"/>
</dbReference>
<comment type="caution">
    <text evidence="3">The sequence shown here is derived from an EMBL/GenBank/DDBJ whole genome shotgun (WGS) entry which is preliminary data.</text>
</comment>
<gene>
    <name evidence="3" type="ORF">D8771_01545</name>
</gene>
<proteinExistence type="predicted"/>
<keyword evidence="1" id="KW-1133">Transmembrane helix</keyword>
<protein>
    <submittedName>
        <fullName evidence="3">DUF2752 domain-containing protein</fullName>
    </submittedName>
</protein>
<accession>A0A8H1LPK7</accession>
<name>A0A8H1LPK7_9ACTN</name>
<evidence type="ECO:0000256" key="1">
    <source>
        <dbReference type="SAM" id="Phobius"/>
    </source>
</evidence>
<feature type="transmembrane region" description="Helical" evidence="1">
    <location>
        <begin position="66"/>
        <end position="86"/>
    </location>
</feature>
<keyword evidence="1" id="KW-0472">Membrane</keyword>
<organism evidence="3 4">
    <name type="scientific">Streptomyces albus</name>
    <dbReference type="NCBI Taxonomy" id="1888"/>
    <lineage>
        <taxon>Bacteria</taxon>
        <taxon>Bacillati</taxon>
        <taxon>Actinomycetota</taxon>
        <taxon>Actinomycetes</taxon>
        <taxon>Kitasatosporales</taxon>
        <taxon>Streptomycetaceae</taxon>
        <taxon>Streptomyces</taxon>
    </lineage>
</organism>
<dbReference type="InterPro" id="IPR021215">
    <property type="entry name" value="DUF2752"/>
</dbReference>
<sequence>MPQLAAPLGCAAVAGAAFAYVAAVDPNRPGHYPACPVLTVTGLYCPGCGGLRSAHALAHGDLPAALGANAMAVVLAVLFAAGWLHWAWRAARARPFALPVRLRVRHAWAAGVLVAAFTVVRNTPLGAALAP</sequence>
<evidence type="ECO:0000313" key="4">
    <source>
        <dbReference type="Proteomes" id="UP000298111"/>
    </source>
</evidence>
<keyword evidence="2" id="KW-0732">Signal</keyword>
<keyword evidence="1" id="KW-0812">Transmembrane</keyword>
<feature type="signal peptide" evidence="2">
    <location>
        <begin position="1"/>
        <end position="19"/>
    </location>
</feature>
<evidence type="ECO:0000313" key="3">
    <source>
        <dbReference type="EMBL" id="TGG89899.1"/>
    </source>
</evidence>
<dbReference type="AlphaFoldDB" id="A0A8H1LPK7"/>